<keyword evidence="1" id="KW-0732">Signal</keyword>
<dbReference type="Gene3D" id="2.10.60.10">
    <property type="entry name" value="CD59"/>
    <property type="match status" value="1"/>
</dbReference>
<dbReference type="CDD" id="cd23553">
    <property type="entry name" value="TFP_LU_ECD_Ly6PGE"/>
    <property type="match status" value="1"/>
</dbReference>
<feature type="chain" id="PRO_5029826175" description="Snake toxin/toxin-like domain-containing protein" evidence="1">
    <location>
        <begin position="22"/>
        <end position="117"/>
    </location>
</feature>
<organism evidence="3 4">
    <name type="scientific">Clytia hemisphaerica</name>
    <dbReference type="NCBI Taxonomy" id="252671"/>
    <lineage>
        <taxon>Eukaryota</taxon>
        <taxon>Metazoa</taxon>
        <taxon>Cnidaria</taxon>
        <taxon>Hydrozoa</taxon>
        <taxon>Hydroidolina</taxon>
        <taxon>Leptothecata</taxon>
        <taxon>Obeliida</taxon>
        <taxon>Clytiidae</taxon>
        <taxon>Clytia</taxon>
    </lineage>
</organism>
<dbReference type="RefSeq" id="XP_066920022.1">
    <property type="nucleotide sequence ID" value="XM_067063921.1"/>
</dbReference>
<dbReference type="InterPro" id="IPR035076">
    <property type="entry name" value="Toxin/TOLIP"/>
</dbReference>
<name>A0A7M5V2I7_9CNID</name>
<dbReference type="InterPro" id="IPR045860">
    <property type="entry name" value="Snake_toxin-like_sf"/>
</dbReference>
<evidence type="ECO:0000256" key="1">
    <source>
        <dbReference type="SAM" id="SignalP"/>
    </source>
</evidence>
<proteinExistence type="predicted"/>
<dbReference type="SUPFAM" id="SSF57302">
    <property type="entry name" value="Snake toxin-like"/>
    <property type="match status" value="1"/>
</dbReference>
<reference evidence="3" key="1">
    <citation type="submission" date="2021-01" db="UniProtKB">
        <authorList>
            <consortium name="EnsemblMetazoa"/>
        </authorList>
    </citation>
    <scope>IDENTIFICATION</scope>
</reference>
<dbReference type="Proteomes" id="UP000594262">
    <property type="component" value="Unplaced"/>
</dbReference>
<evidence type="ECO:0000313" key="3">
    <source>
        <dbReference type="EnsemblMetazoa" id="CLYHEMP001295.1"/>
    </source>
</evidence>
<dbReference type="GeneID" id="136807313"/>
<accession>A0A7M5V2I7</accession>
<feature type="domain" description="Snake toxin/toxin-like" evidence="2">
    <location>
        <begin position="23"/>
        <end position="100"/>
    </location>
</feature>
<dbReference type="EnsemblMetazoa" id="CLYHEMT001295.1">
    <property type="protein sequence ID" value="CLYHEMP001295.1"/>
    <property type="gene ID" value="CLYHEMG001295"/>
</dbReference>
<keyword evidence="4" id="KW-1185">Reference proteome</keyword>
<evidence type="ECO:0000259" key="2">
    <source>
        <dbReference type="Pfam" id="PF00087"/>
    </source>
</evidence>
<feature type="signal peptide" evidence="1">
    <location>
        <begin position="1"/>
        <end position="21"/>
    </location>
</feature>
<sequence>MDLHLVLSVLLFCIYVHYTESKLNCWRCEADKKWEDCDNWTSTTCQGDQTLCGYFYSKQGTVETFMRDCVTEDFCNNKPPCKDKKLSSCKIKCCDKDLCNEEMVPEFVDEEPKATEL</sequence>
<dbReference type="AlphaFoldDB" id="A0A7M5V2I7"/>
<evidence type="ECO:0000313" key="4">
    <source>
        <dbReference type="Proteomes" id="UP000594262"/>
    </source>
</evidence>
<dbReference type="OrthoDB" id="5954363at2759"/>
<dbReference type="Pfam" id="PF00087">
    <property type="entry name" value="Toxin_TOLIP"/>
    <property type="match status" value="1"/>
</dbReference>
<protein>
    <recommendedName>
        <fullName evidence="2">Snake toxin/toxin-like domain-containing protein</fullName>
    </recommendedName>
</protein>